<name>A0A183FV61_HELPZ</name>
<evidence type="ECO:0000313" key="1">
    <source>
        <dbReference type="EMBL" id="VDO91102.1"/>
    </source>
</evidence>
<dbReference type="Proteomes" id="UP000050761">
    <property type="component" value="Unassembled WGS sequence"/>
</dbReference>
<dbReference type="AlphaFoldDB" id="A0A183FV61"/>
<sequence>MDRKKELKRWRDYFKEISAAEIPYPGIPSTFPIHGPVQKITMEEIEAALKKMRPGKATGLMTWRQVWKSKHWYPAEWLAKFFNQVVAEKKVSDYCRQNTTVPIWKKKGSPADCSSYRPIRLLSHSMEIFERRRIREIVSQCGFVAGCGTIDTWPASSWRKHRENQKPVHIALLVLGLWHTTDDEAGDDRSGATGDRCGSATRAATVLDGGENWR</sequence>
<dbReference type="OrthoDB" id="5833798at2759"/>
<accession>A0A183FV61</accession>
<dbReference type="WBParaSite" id="HPBE_0001215301-mRNA-1">
    <property type="protein sequence ID" value="HPBE_0001215301-mRNA-1"/>
    <property type="gene ID" value="HPBE_0001215301"/>
</dbReference>
<dbReference type="EMBL" id="UZAH01027375">
    <property type="protein sequence ID" value="VDO91102.1"/>
    <property type="molecule type" value="Genomic_DNA"/>
</dbReference>
<gene>
    <name evidence="1" type="ORF">HPBE_LOCUS12154</name>
</gene>
<keyword evidence="2" id="KW-1185">Reference proteome</keyword>
<evidence type="ECO:0000313" key="2">
    <source>
        <dbReference type="Proteomes" id="UP000050761"/>
    </source>
</evidence>
<reference evidence="1 2" key="1">
    <citation type="submission" date="2018-11" db="EMBL/GenBank/DDBJ databases">
        <authorList>
            <consortium name="Pathogen Informatics"/>
        </authorList>
    </citation>
    <scope>NUCLEOTIDE SEQUENCE [LARGE SCALE GENOMIC DNA]</scope>
</reference>
<protein>
    <submittedName>
        <fullName evidence="3">Integrase_H2C2 domain-containing protein</fullName>
    </submittedName>
</protein>
<dbReference type="PANTHER" id="PTHR19446">
    <property type="entry name" value="REVERSE TRANSCRIPTASES"/>
    <property type="match status" value="1"/>
</dbReference>
<accession>A0A3P8D451</accession>
<reference evidence="3" key="2">
    <citation type="submission" date="2019-09" db="UniProtKB">
        <authorList>
            <consortium name="WormBaseParasite"/>
        </authorList>
    </citation>
    <scope>IDENTIFICATION</scope>
</reference>
<evidence type="ECO:0000313" key="3">
    <source>
        <dbReference type="WBParaSite" id="HPBE_0001215301-mRNA-1"/>
    </source>
</evidence>
<proteinExistence type="predicted"/>
<organism evidence="2 3">
    <name type="scientific">Heligmosomoides polygyrus</name>
    <name type="common">Parasitic roundworm</name>
    <dbReference type="NCBI Taxonomy" id="6339"/>
    <lineage>
        <taxon>Eukaryota</taxon>
        <taxon>Metazoa</taxon>
        <taxon>Ecdysozoa</taxon>
        <taxon>Nematoda</taxon>
        <taxon>Chromadorea</taxon>
        <taxon>Rhabditida</taxon>
        <taxon>Rhabditina</taxon>
        <taxon>Rhabditomorpha</taxon>
        <taxon>Strongyloidea</taxon>
        <taxon>Heligmosomidae</taxon>
        <taxon>Heligmosomoides</taxon>
    </lineage>
</organism>